<name>A0A1G8HQ56_9RHOB</name>
<dbReference type="InterPro" id="IPR029058">
    <property type="entry name" value="AB_hydrolase_fold"/>
</dbReference>
<dbReference type="PANTHER" id="PTHR39624">
    <property type="entry name" value="PROTEIN INVOLVED IN RIMO-MEDIATED BETA-METHYLTHIOLATION OF RIBOSOMAL PROTEIN S12 YCAO"/>
    <property type="match status" value="1"/>
</dbReference>
<dbReference type="SUPFAM" id="SSF82784">
    <property type="entry name" value="OsmC-like"/>
    <property type="match status" value="1"/>
</dbReference>
<gene>
    <name evidence="2" type="ORF">SAMN05421850_101605</name>
</gene>
<dbReference type="STRING" id="490829.SAMN05421850_101605"/>
<dbReference type="Gene3D" id="3.30.300.20">
    <property type="match status" value="1"/>
</dbReference>
<dbReference type="InterPro" id="IPR022742">
    <property type="entry name" value="Hydrolase_4"/>
</dbReference>
<protein>
    <submittedName>
        <fullName evidence="2">Putative redox protein</fullName>
    </submittedName>
</protein>
<evidence type="ECO:0000313" key="2">
    <source>
        <dbReference type="EMBL" id="SDI08758.1"/>
    </source>
</evidence>
<dbReference type="Proteomes" id="UP000199340">
    <property type="component" value="Unassembled WGS sequence"/>
</dbReference>
<dbReference type="Pfam" id="PF02566">
    <property type="entry name" value="OsmC"/>
    <property type="match status" value="1"/>
</dbReference>
<dbReference type="OrthoDB" id="9789573at2"/>
<dbReference type="ESTHER" id="9rhob-a0a1g8hq56">
    <property type="family name" value="Est-OsmC"/>
</dbReference>
<feature type="domain" description="Serine aminopeptidase S33" evidence="1">
    <location>
        <begin position="48"/>
        <end position="132"/>
    </location>
</feature>
<evidence type="ECO:0000259" key="1">
    <source>
        <dbReference type="Pfam" id="PF12146"/>
    </source>
</evidence>
<evidence type="ECO:0000313" key="3">
    <source>
        <dbReference type="Proteomes" id="UP000199340"/>
    </source>
</evidence>
<dbReference type="InterPro" id="IPR036102">
    <property type="entry name" value="OsmC/Ohrsf"/>
</dbReference>
<proteinExistence type="predicted"/>
<keyword evidence="3" id="KW-1185">Reference proteome</keyword>
<dbReference type="InterPro" id="IPR003718">
    <property type="entry name" value="OsmC/Ohr_fam"/>
</dbReference>
<sequence length="403" mass="42753">MPSERIGFPGHDGQTLAARLDLPDGPHLATAVFAHCFTCGKDIPAARRISARLAAMGIAVLRFDFTGLGHSGGEFANTSFLSNVKDIEKAADYLAGRGMAPTLLIGHSLGGAAVIRAAGAIPGIRAVATLGAPHDPGHVLRHLDDALPEIRRHGQARVDLGGRPFTIGEDFVQDVSTAKLDDALAGMKAALLVMHAPRDSVVGIDNATQIFAAKKHPKSFVTLDAADHLITNPADAEYAAEVIAAWAGRYLDLKPPAPPPGAPEGIVRVSEADPKGFLQDVQDGPHHHALADEPAAYGGTNRGMSPYGFLAAGLGACTSMTIRMYARRKGWPLVHVSVDVSHDKVHAQDAATRGTDKVDLFTRRITLEGDLDEAQRARLLEIADRCPVHRTLERSAKVQTELA</sequence>
<dbReference type="RefSeq" id="WP_090026309.1">
    <property type="nucleotide sequence ID" value="NZ_FNEB01000001.1"/>
</dbReference>
<dbReference type="EMBL" id="FNEB01000001">
    <property type="protein sequence ID" value="SDI08758.1"/>
    <property type="molecule type" value="Genomic_DNA"/>
</dbReference>
<organism evidence="2 3">
    <name type="scientific">Lutimaribacter saemankumensis</name>
    <dbReference type="NCBI Taxonomy" id="490829"/>
    <lineage>
        <taxon>Bacteria</taxon>
        <taxon>Pseudomonadati</taxon>
        <taxon>Pseudomonadota</taxon>
        <taxon>Alphaproteobacteria</taxon>
        <taxon>Rhodobacterales</taxon>
        <taxon>Roseobacteraceae</taxon>
        <taxon>Lutimaribacter</taxon>
    </lineage>
</organism>
<dbReference type="PANTHER" id="PTHR39624:SF2">
    <property type="entry name" value="OSMC-LIKE PROTEIN"/>
    <property type="match status" value="1"/>
</dbReference>
<dbReference type="AlphaFoldDB" id="A0A1G8HQ56"/>
<accession>A0A1G8HQ56</accession>
<dbReference type="SUPFAM" id="SSF53474">
    <property type="entry name" value="alpha/beta-Hydrolases"/>
    <property type="match status" value="1"/>
</dbReference>
<dbReference type="Gene3D" id="3.40.50.1820">
    <property type="entry name" value="alpha/beta hydrolase"/>
    <property type="match status" value="1"/>
</dbReference>
<reference evidence="2 3" key="1">
    <citation type="submission" date="2016-10" db="EMBL/GenBank/DDBJ databases">
        <authorList>
            <person name="de Groot N.N."/>
        </authorList>
    </citation>
    <scope>NUCLEOTIDE SEQUENCE [LARGE SCALE GENOMIC DNA]</scope>
    <source>
        <strain evidence="2 3">DSM 28010</strain>
    </source>
</reference>
<dbReference type="InterPro" id="IPR015946">
    <property type="entry name" value="KH_dom-like_a/b"/>
</dbReference>
<dbReference type="Pfam" id="PF12146">
    <property type="entry name" value="Hydrolase_4"/>
    <property type="match status" value="1"/>
</dbReference>